<accession>A0ABX1RQX9</accession>
<dbReference type="Gene3D" id="4.10.1080.10">
    <property type="entry name" value="TSP type-3 repeat"/>
    <property type="match status" value="1"/>
</dbReference>
<feature type="transmembrane region" description="Helical" evidence="3">
    <location>
        <begin position="248"/>
        <end position="268"/>
    </location>
</feature>
<keyword evidence="3" id="KW-0472">Membrane</keyword>
<evidence type="ECO:0000256" key="3">
    <source>
        <dbReference type="SAM" id="Phobius"/>
    </source>
</evidence>
<keyword evidence="3" id="KW-0812">Transmembrane</keyword>
<keyword evidence="2" id="KW-0106">Calcium</keyword>
<evidence type="ECO:0000256" key="1">
    <source>
        <dbReference type="ARBA" id="ARBA00022729"/>
    </source>
</evidence>
<keyword evidence="5" id="KW-1185">Reference proteome</keyword>
<dbReference type="PANTHER" id="PTHR10199">
    <property type="entry name" value="THROMBOSPONDIN"/>
    <property type="match status" value="1"/>
</dbReference>
<protein>
    <submittedName>
        <fullName evidence="4">Uncharacterized protein</fullName>
    </submittedName>
</protein>
<keyword evidence="3" id="KW-1133">Transmembrane helix</keyword>
<proteinExistence type="predicted"/>
<organism evidence="4 5">
    <name type="scientific">Flavivirga algicola</name>
    <dbReference type="NCBI Taxonomy" id="2729136"/>
    <lineage>
        <taxon>Bacteria</taxon>
        <taxon>Pseudomonadati</taxon>
        <taxon>Bacteroidota</taxon>
        <taxon>Flavobacteriia</taxon>
        <taxon>Flavobacteriales</taxon>
        <taxon>Flavobacteriaceae</taxon>
        <taxon>Flavivirga</taxon>
    </lineage>
</organism>
<name>A0ABX1RQX9_9FLAO</name>
<dbReference type="SUPFAM" id="SSF103647">
    <property type="entry name" value="TSP type-3 repeat"/>
    <property type="match status" value="1"/>
</dbReference>
<evidence type="ECO:0000313" key="5">
    <source>
        <dbReference type="Proteomes" id="UP000746690"/>
    </source>
</evidence>
<keyword evidence="1" id="KW-0732">Signal</keyword>
<dbReference type="Proteomes" id="UP000746690">
    <property type="component" value="Unassembled WGS sequence"/>
</dbReference>
<gene>
    <name evidence="4" type="ORF">HHX25_00450</name>
</gene>
<dbReference type="EMBL" id="JABBHF010000001">
    <property type="protein sequence ID" value="NMH85962.1"/>
    <property type="molecule type" value="Genomic_DNA"/>
</dbReference>
<comment type="caution">
    <text evidence="4">The sequence shown here is derived from an EMBL/GenBank/DDBJ whole genome shotgun (WGS) entry which is preliminary data.</text>
</comment>
<reference evidence="4 5" key="1">
    <citation type="submission" date="2020-04" db="EMBL/GenBank/DDBJ databases">
        <title>A Flavivirga sp. nov.</title>
        <authorList>
            <person name="Sun X."/>
        </authorList>
    </citation>
    <scope>NUCLEOTIDE SEQUENCE [LARGE SCALE GENOMIC DNA]</scope>
    <source>
        <strain evidence="4 5">Y03</strain>
    </source>
</reference>
<dbReference type="InterPro" id="IPR003367">
    <property type="entry name" value="Thrombospondin_3-like_rpt"/>
</dbReference>
<sequence>MNDHWDDMTAGGALQTYGQTYKYTLEDNSSSGVATFEPNDSAENPFVEPFYDKGERLIAPREVSYVEKPFGKAFFPYSKVTYSRVSVKNLKRPNITRHATGEVITEFYTSKDFPTKVDYTDIDSHYSSNQNNVLEQLIGGLFGLPVKVKNEFTLSQGYVVHTNDMDGKMKSQNVFQEGVSTPISSVTYKYSTKVKDNTNNQLANAGILNNVLPTISKNGEIKDREIGVDYDVITDFREAYSKSETKGVNANVVAIPFTLFVLIIWTAFPVLTEQENIAHSVITTKTVHTTSVLKEKIATDLGAKVSTVNEAWDAETGQVILTKTINEFDDTYYNFNFPAYWAYNNMGQASKNLGVKGTLTPSGDYFMLPNADKYLTLGDELIVSYGNTTERLWVVGFNNEHTGILLMDKDGSVANKSEGYAIQEDIDFKIVRSGYRNQQMGNMGAITMMSNPIKKDVDNNYLNINTATFSQLASSSASDNLRIVNASAVGYDDFWNCQCENNLPFIPNANVNEDVLANLAIEEYKFNPYLYNASGEWRAEKSYAYLTERTDVKEGASTVRKHTRKEGYFKEFIPFYALETDGTQWAVNSEVIDEQTPDEINYWTFASEVTQYSPYGAEIENKDALDRYSSAQYGYNFTLPTAVTSNSKYRYMGADNFEDYSFLNTRDGHFNFKDNVDDDGDGGIQISTDQAHTGHSSLLVPNGDMATKEVELLGIEAEDADVDGDGIPNKEDNCPYTWNKNQKDYDGDLIGDVCDDEAVPEVSNVIKTERLDHGCSKQMSFTVNGTPNGKGYIKFHVYEEPRGGYVIFLNGDEIGDNADKPNGKVVEINFDATGKYFGEFELYGQRKDKSYLKTAIELQDSFHNYVSKEFLTLTVYKNKGCHGEPYQDNKLFDSGIN</sequence>
<dbReference type="Pfam" id="PF02412">
    <property type="entry name" value="TSP_3"/>
    <property type="match status" value="1"/>
</dbReference>
<dbReference type="InterPro" id="IPR028974">
    <property type="entry name" value="TSP_type-3_rpt"/>
</dbReference>
<evidence type="ECO:0000313" key="4">
    <source>
        <dbReference type="EMBL" id="NMH85962.1"/>
    </source>
</evidence>
<evidence type="ECO:0000256" key="2">
    <source>
        <dbReference type="ARBA" id="ARBA00022837"/>
    </source>
</evidence>